<name>X1JTN3_9ZZZZ</name>
<evidence type="ECO:0000313" key="1">
    <source>
        <dbReference type="EMBL" id="GAH81629.1"/>
    </source>
</evidence>
<proteinExistence type="predicted"/>
<protein>
    <submittedName>
        <fullName evidence="1">Uncharacterized protein</fullName>
    </submittedName>
</protein>
<feature type="non-terminal residue" evidence="1">
    <location>
        <position position="213"/>
    </location>
</feature>
<feature type="non-terminal residue" evidence="1">
    <location>
        <position position="1"/>
    </location>
</feature>
<accession>X1JTN3</accession>
<organism evidence="1">
    <name type="scientific">marine sediment metagenome</name>
    <dbReference type="NCBI Taxonomy" id="412755"/>
    <lineage>
        <taxon>unclassified sequences</taxon>
        <taxon>metagenomes</taxon>
        <taxon>ecological metagenomes</taxon>
    </lineage>
</organism>
<gene>
    <name evidence="1" type="ORF">S03H2_64811</name>
</gene>
<reference evidence="1" key="1">
    <citation type="journal article" date="2014" name="Front. Microbiol.">
        <title>High frequency of phylogenetically diverse reductive dehalogenase-homologous genes in deep subseafloor sedimentary metagenomes.</title>
        <authorList>
            <person name="Kawai M."/>
            <person name="Futagami T."/>
            <person name="Toyoda A."/>
            <person name="Takaki Y."/>
            <person name="Nishi S."/>
            <person name="Hori S."/>
            <person name="Arai W."/>
            <person name="Tsubouchi T."/>
            <person name="Morono Y."/>
            <person name="Uchiyama I."/>
            <person name="Ito T."/>
            <person name="Fujiyama A."/>
            <person name="Inagaki F."/>
            <person name="Takami H."/>
        </authorList>
    </citation>
    <scope>NUCLEOTIDE SEQUENCE</scope>
    <source>
        <strain evidence="1">Expedition CK06-06</strain>
    </source>
</reference>
<dbReference type="EMBL" id="BARU01042140">
    <property type="protein sequence ID" value="GAH81629.1"/>
    <property type="molecule type" value="Genomic_DNA"/>
</dbReference>
<sequence>YFELERVSAGNPAIQGASIEELESVLLDWSQYTSTYKQDYGAYGFEYSYKLPVVGKEGLESIHIAFDASISSTSIVKEFPLSIQLWNFEQNRWESIPMAPLGEEDTYLSSDLDAEFWAWDPEATSYDDDKFRPKWGTLNFENINTINYGDCFPNSLDSSGNVIFDTSITNGGNFLKNDDSGRQVNNLFANDNFKVMFYDSDLNANKFQLSNLI</sequence>
<comment type="caution">
    <text evidence="1">The sequence shown here is derived from an EMBL/GenBank/DDBJ whole genome shotgun (WGS) entry which is preliminary data.</text>
</comment>
<dbReference type="AlphaFoldDB" id="X1JTN3"/>